<evidence type="ECO:0000313" key="8">
    <source>
        <dbReference type="EMBL" id="MEX6690681.1"/>
    </source>
</evidence>
<evidence type="ECO:0000256" key="1">
    <source>
        <dbReference type="ARBA" id="ARBA00007150"/>
    </source>
</evidence>
<keyword evidence="6 7" id="KW-0472">Membrane</keyword>
<evidence type="ECO:0000313" key="9">
    <source>
        <dbReference type="Proteomes" id="UP001560573"/>
    </source>
</evidence>
<keyword evidence="9" id="KW-1185">Reference proteome</keyword>
<evidence type="ECO:0000256" key="5">
    <source>
        <dbReference type="ARBA" id="ARBA00022989"/>
    </source>
</evidence>
<sequence length="391" mass="45004">MYPNLYYVIKELFGINVPFLKVISSAGFFMALAFIPGAWLWGYELRRKEKNRELTYITKTITIGKRTLIKRVLLHLILGFLAGFKLVGLLFTPYEITDNKEYLFSWKGNIPVGVLLGIIWATVTLYVGYMQRLYRPEKKVIAVYPHEYVPKAILVAAISGIIGAKVFGLMENWNAFLNDPIKNIFASTGFAYLGGFIVATFAMWYYHYKFGVQRMRMADALAPSLMLSYGLGRIGCQIAGDGDWGINNPNPNPYGWLPSWLWSYDYPHNVLRKGIYMQDCTWDDYCNKLAVPVFPTPLYELILCLFLFAILMLIRKQIRMAGRISAIYLMFAAIERFTIEKIRVDVRYDFWGFHPTQAEMLSVFLFVCGVFLFFIAPKLNANRVRKPDGDV</sequence>
<dbReference type="PANTHER" id="PTHR30589">
    <property type="entry name" value="PROLIPOPROTEIN DIACYLGLYCERYL TRANSFERASE"/>
    <property type="match status" value="1"/>
</dbReference>
<feature type="transmembrane region" description="Helical" evidence="7">
    <location>
        <begin position="359"/>
        <end position="376"/>
    </location>
</feature>
<keyword evidence="4 7" id="KW-0812">Transmembrane</keyword>
<dbReference type="EC" id="2.4.99.-" evidence="8"/>
<comment type="similarity">
    <text evidence="1">Belongs to the Lgt family.</text>
</comment>
<dbReference type="GO" id="GO:0016757">
    <property type="term" value="F:glycosyltransferase activity"/>
    <property type="evidence" value="ECO:0007669"/>
    <property type="project" value="UniProtKB-KW"/>
</dbReference>
<comment type="caution">
    <text evidence="8">The sequence shown here is derived from an EMBL/GenBank/DDBJ whole genome shotgun (WGS) entry which is preliminary data.</text>
</comment>
<feature type="transmembrane region" description="Helical" evidence="7">
    <location>
        <begin position="112"/>
        <end position="131"/>
    </location>
</feature>
<keyword evidence="2" id="KW-1003">Cell membrane</keyword>
<keyword evidence="3 8" id="KW-0808">Transferase</keyword>
<evidence type="ECO:0000256" key="6">
    <source>
        <dbReference type="ARBA" id="ARBA00023136"/>
    </source>
</evidence>
<dbReference type="EMBL" id="JAULBC010000010">
    <property type="protein sequence ID" value="MEX6690681.1"/>
    <property type="molecule type" value="Genomic_DNA"/>
</dbReference>
<evidence type="ECO:0000256" key="3">
    <source>
        <dbReference type="ARBA" id="ARBA00022679"/>
    </source>
</evidence>
<evidence type="ECO:0000256" key="2">
    <source>
        <dbReference type="ARBA" id="ARBA00022475"/>
    </source>
</evidence>
<reference evidence="8 9" key="1">
    <citation type="submission" date="2023-07" db="EMBL/GenBank/DDBJ databases">
        <authorList>
            <person name="Lian W.-H."/>
        </authorList>
    </citation>
    <scope>NUCLEOTIDE SEQUENCE [LARGE SCALE GENOMIC DNA]</scope>
    <source>
        <strain evidence="8 9">SYSU DXS3180</strain>
    </source>
</reference>
<gene>
    <name evidence="8" type="ORF">QTN47_24455</name>
</gene>
<dbReference type="InterPro" id="IPR001640">
    <property type="entry name" value="Lgt"/>
</dbReference>
<protein>
    <submittedName>
        <fullName evidence="8">Prolipoprotein diacylglyceryl transferase</fullName>
        <ecNumber evidence="8">2.4.99.-</ecNumber>
    </submittedName>
</protein>
<feature type="transmembrane region" description="Helical" evidence="7">
    <location>
        <begin position="152"/>
        <end position="170"/>
    </location>
</feature>
<organism evidence="8 9">
    <name type="scientific">Danxiaibacter flavus</name>
    <dbReference type="NCBI Taxonomy" id="3049108"/>
    <lineage>
        <taxon>Bacteria</taxon>
        <taxon>Pseudomonadati</taxon>
        <taxon>Bacteroidota</taxon>
        <taxon>Chitinophagia</taxon>
        <taxon>Chitinophagales</taxon>
        <taxon>Chitinophagaceae</taxon>
        <taxon>Danxiaibacter</taxon>
    </lineage>
</organism>
<dbReference type="Pfam" id="PF01790">
    <property type="entry name" value="LGT"/>
    <property type="match status" value="1"/>
</dbReference>
<evidence type="ECO:0000256" key="4">
    <source>
        <dbReference type="ARBA" id="ARBA00022692"/>
    </source>
</evidence>
<feature type="transmembrane region" description="Helical" evidence="7">
    <location>
        <begin position="190"/>
        <end position="208"/>
    </location>
</feature>
<dbReference type="Proteomes" id="UP001560573">
    <property type="component" value="Unassembled WGS sequence"/>
</dbReference>
<name>A0ABV3ZLB9_9BACT</name>
<dbReference type="RefSeq" id="WP_369332096.1">
    <property type="nucleotide sequence ID" value="NZ_JAULBC010000010.1"/>
</dbReference>
<proteinExistence type="inferred from homology"/>
<dbReference type="PANTHER" id="PTHR30589:SF0">
    <property type="entry name" value="PHOSPHATIDYLGLYCEROL--PROLIPOPROTEIN DIACYLGLYCERYL TRANSFERASE"/>
    <property type="match status" value="1"/>
</dbReference>
<evidence type="ECO:0000256" key="7">
    <source>
        <dbReference type="SAM" id="Phobius"/>
    </source>
</evidence>
<feature type="transmembrane region" description="Helical" evidence="7">
    <location>
        <begin position="297"/>
        <end position="314"/>
    </location>
</feature>
<feature type="transmembrane region" description="Helical" evidence="7">
    <location>
        <begin position="20"/>
        <end position="42"/>
    </location>
</feature>
<feature type="transmembrane region" description="Helical" evidence="7">
    <location>
        <begin position="72"/>
        <end position="92"/>
    </location>
</feature>
<keyword evidence="8" id="KW-0328">Glycosyltransferase</keyword>
<accession>A0ABV3ZLB9</accession>
<keyword evidence="5 7" id="KW-1133">Transmembrane helix</keyword>